<keyword evidence="5" id="KW-0269">Exonuclease</keyword>
<organism evidence="10">
    <name type="scientific">hydrothermal vent metagenome</name>
    <dbReference type="NCBI Taxonomy" id="652676"/>
    <lineage>
        <taxon>unclassified sequences</taxon>
        <taxon>metagenomes</taxon>
        <taxon>ecological metagenomes</taxon>
    </lineage>
</organism>
<dbReference type="Gene3D" id="3.40.50.300">
    <property type="entry name" value="P-loop containing nucleotide triphosphate hydrolases"/>
    <property type="match status" value="2"/>
</dbReference>
<gene>
    <name evidence="10" type="ORF">MNBD_NITROSPIRAE01-2146</name>
</gene>
<evidence type="ECO:0000256" key="3">
    <source>
        <dbReference type="ARBA" id="ARBA00022763"/>
    </source>
</evidence>
<dbReference type="SUPFAM" id="SSF52540">
    <property type="entry name" value="P-loop containing nucleoside triphosphate hydrolases"/>
    <property type="match status" value="1"/>
</dbReference>
<dbReference type="PANTHER" id="PTHR30591">
    <property type="entry name" value="RECBCD ENZYME SUBUNIT RECC"/>
    <property type="match status" value="1"/>
</dbReference>
<reference evidence="10" key="1">
    <citation type="submission" date="2018-06" db="EMBL/GenBank/DDBJ databases">
        <authorList>
            <person name="Zhirakovskaya E."/>
        </authorList>
    </citation>
    <scope>NUCLEOTIDE SEQUENCE</scope>
</reference>
<keyword evidence="1" id="KW-0540">Nuclease</keyword>
<dbReference type="Pfam" id="PF12705">
    <property type="entry name" value="PDDEXK_1"/>
    <property type="match status" value="1"/>
</dbReference>
<evidence type="ECO:0000256" key="5">
    <source>
        <dbReference type="ARBA" id="ARBA00022839"/>
    </source>
</evidence>
<dbReference type="AlphaFoldDB" id="A0A3B1CV03"/>
<evidence type="ECO:0000256" key="2">
    <source>
        <dbReference type="ARBA" id="ARBA00022741"/>
    </source>
</evidence>
<dbReference type="GO" id="GO:0006281">
    <property type="term" value="P:DNA repair"/>
    <property type="evidence" value="ECO:0007669"/>
    <property type="project" value="UniProtKB-KW"/>
</dbReference>
<keyword evidence="3" id="KW-0227">DNA damage</keyword>
<keyword evidence="6" id="KW-0067">ATP-binding</keyword>
<keyword evidence="4" id="KW-0378">Hydrolase</keyword>
<dbReference type="InterPro" id="IPR038726">
    <property type="entry name" value="PDDEXK_AddAB-type"/>
</dbReference>
<evidence type="ECO:0000259" key="9">
    <source>
        <dbReference type="Pfam" id="PF12705"/>
    </source>
</evidence>
<evidence type="ECO:0000256" key="7">
    <source>
        <dbReference type="ARBA" id="ARBA00023125"/>
    </source>
</evidence>
<sequence>MKIILGPFHPQLEDAFVKAIQDFKSSDPLKPLLILVPSDALRRYLIRQLTLKHGLSLINVSLLNFNQLSKTLYETVAPAADLKLHDDLFFEEMLHLLLQEAGSDFSELRASEGGIGALWQTLRDLKEGLLDPNIALQALKEGHFGKGKGGMRGRLPRLFKRYRQVIKTCEKRQIFDYGEIASRAKHAIADDMFLKSFDEIFCYGFYDLTQVLVDLVHEVANFHPTTLFFPLVPGAPGWAFSERFFERYFAGFRASRSRIIDLTKNTRPNSLFPHLTFFEENRTENLLPLPLKTDCRIVSCYDIHDEVLTVAKEILRLRSDGVLAFDEIGIVARDLDPYLRPLQNIFQKHAIPIASSAEVSLMQYPLAKSVFLMTTLLLQDFPRRACIDLMTSPFFNRAVCCETASLFKPDDWDFLSRKAKITSGLNSWQKLALCDTAASPDFSDQNALLWATFLSLYQDLSTFPKAALWSDYAMLWQERLEKYLGLVPLHELRAQDSASFSDSEQISSAISKILERLASLGKISGQVLRDDFIAAFQRGLKKANMVFASHNIAGVSLMNIMQTRGISFRVLFVLGMNEGSFPRTIREDPFLVDHQRRVLETVLGYKVGEKLAGYDEEKLLFILAVGSATDQFYALYHRTDVLGGECAPSWYLGELKRVFQIENETLIPRDLIARQLVSPFDQGESLLPAEWVIYLSLRGEDCEALLDQLPFSKTSYLWGKKALRRLEHEGPLSSFDGLISDASSHWEHLCEVGISPTALEAYALCPFQYYGKRLLNLSTEEDPEDEVLPKTKDIGTLCHEILKVFYEGLQSENDLSATLKNNRVLLRLKEISKVLFGDYASENPLLYPLHWEMQKTTILAMLKEVIEKDIATLIESGDRPAAFEVDCRQKIEAEWPEFRGKIDRIDFNAEDGKARVVDYKITFRKNPLPLEKNLLTSALRAKKLQAPIYLKLAEIFVEAKAGSESGQCASVFYHLVPNWPDGPLVVSEFPASGWQGECGAMLKQSISTLLQGIEKGRFFMKPSDQQGGHCDFCEIRPICRLNHLPSLKRLQGDVFWQEQGALQKLKAPKSPAKKNKANRA</sequence>
<keyword evidence="7" id="KW-0238">DNA-binding</keyword>
<dbReference type="Gene3D" id="3.90.320.10">
    <property type="match status" value="1"/>
</dbReference>
<dbReference type="InterPro" id="IPR027417">
    <property type="entry name" value="P-loop_NTPase"/>
</dbReference>
<evidence type="ECO:0000256" key="6">
    <source>
        <dbReference type="ARBA" id="ARBA00022840"/>
    </source>
</evidence>
<dbReference type="GO" id="GO:0005524">
    <property type="term" value="F:ATP binding"/>
    <property type="evidence" value="ECO:0007669"/>
    <property type="project" value="UniProtKB-KW"/>
</dbReference>
<dbReference type="GO" id="GO:0004527">
    <property type="term" value="F:exonuclease activity"/>
    <property type="evidence" value="ECO:0007669"/>
    <property type="project" value="UniProtKB-KW"/>
</dbReference>
<evidence type="ECO:0000256" key="8">
    <source>
        <dbReference type="ARBA" id="ARBA00023204"/>
    </source>
</evidence>
<evidence type="ECO:0000256" key="4">
    <source>
        <dbReference type="ARBA" id="ARBA00022801"/>
    </source>
</evidence>
<dbReference type="EMBL" id="UOGF01000013">
    <property type="protein sequence ID" value="VAX26480.1"/>
    <property type="molecule type" value="Genomic_DNA"/>
</dbReference>
<accession>A0A3B1CV03</accession>
<dbReference type="GO" id="GO:0006310">
    <property type="term" value="P:DNA recombination"/>
    <property type="evidence" value="ECO:0007669"/>
    <property type="project" value="TreeGrafter"/>
</dbReference>
<keyword evidence="8" id="KW-0234">DNA repair</keyword>
<name>A0A3B1CV03_9ZZZZ</name>
<evidence type="ECO:0000313" key="10">
    <source>
        <dbReference type="EMBL" id="VAX26480.1"/>
    </source>
</evidence>
<dbReference type="InterPro" id="IPR011604">
    <property type="entry name" value="PDDEXK-like_dom_sf"/>
</dbReference>
<feature type="domain" description="PD-(D/E)XK endonuclease-like" evidence="9">
    <location>
        <begin position="754"/>
        <end position="1040"/>
    </location>
</feature>
<keyword evidence="2" id="KW-0547">Nucleotide-binding</keyword>
<dbReference type="GO" id="GO:0003677">
    <property type="term" value="F:DNA binding"/>
    <property type="evidence" value="ECO:0007669"/>
    <property type="project" value="UniProtKB-KW"/>
</dbReference>
<dbReference type="PANTHER" id="PTHR30591:SF1">
    <property type="entry name" value="RECBCD ENZYME SUBUNIT RECC"/>
    <property type="match status" value="1"/>
</dbReference>
<evidence type="ECO:0000256" key="1">
    <source>
        <dbReference type="ARBA" id="ARBA00022722"/>
    </source>
</evidence>
<protein>
    <recommendedName>
        <fullName evidence="9">PD-(D/E)XK endonuclease-like domain-containing protein</fullName>
    </recommendedName>
</protein>
<proteinExistence type="predicted"/>